<proteinExistence type="predicted"/>
<evidence type="ECO:0008006" key="3">
    <source>
        <dbReference type="Google" id="ProtNLM"/>
    </source>
</evidence>
<keyword evidence="2" id="KW-1185">Reference proteome</keyword>
<gene>
    <name evidence="1" type="ORF">ACAOBT_LOCUS12284</name>
</gene>
<accession>A0A9P0KKF9</accession>
<name>A0A9P0KKF9_ACAOB</name>
<comment type="caution">
    <text evidence="1">The sequence shown here is derived from an EMBL/GenBank/DDBJ whole genome shotgun (WGS) entry which is preliminary data.</text>
</comment>
<evidence type="ECO:0000313" key="2">
    <source>
        <dbReference type="Proteomes" id="UP001152888"/>
    </source>
</evidence>
<dbReference type="EMBL" id="CAKOFQ010006850">
    <property type="protein sequence ID" value="CAH1976698.1"/>
    <property type="molecule type" value="Genomic_DNA"/>
</dbReference>
<evidence type="ECO:0000313" key="1">
    <source>
        <dbReference type="EMBL" id="CAH1976698.1"/>
    </source>
</evidence>
<dbReference type="OrthoDB" id="6512700at2759"/>
<sequence>MERAIQGYLVAVDTNRQPGELIFEAAVVEGFRQYRLDERRSPPYVKSLVQVHPRVGRLTLLEGLHCDNLYYPDTFTVYVESVSDRLGKPEYYSMPIKVIVIGKNCDNNDVEQNNQLWMHHDRTVIDDEHDEGEWSSPSPFYSSHGSSKARLINARRWLCRQFESGHFGNSLLVGDKGYPIKRYYMRPLNTTTTPAEELYMYNVIERSYGAWKRRFPSLAMGLRVHLDTAQAINYCRNSSAT</sequence>
<dbReference type="AlphaFoldDB" id="A0A9P0KKF9"/>
<dbReference type="Proteomes" id="UP001152888">
    <property type="component" value="Unassembled WGS sequence"/>
</dbReference>
<protein>
    <recommendedName>
        <fullName evidence="3">DDE Tnp4 domain-containing protein</fullName>
    </recommendedName>
</protein>
<reference evidence="1" key="1">
    <citation type="submission" date="2022-03" db="EMBL/GenBank/DDBJ databases">
        <authorList>
            <person name="Sayadi A."/>
        </authorList>
    </citation>
    <scope>NUCLEOTIDE SEQUENCE</scope>
</reference>
<organism evidence="1 2">
    <name type="scientific">Acanthoscelides obtectus</name>
    <name type="common">Bean weevil</name>
    <name type="synonym">Bruchus obtectus</name>
    <dbReference type="NCBI Taxonomy" id="200917"/>
    <lineage>
        <taxon>Eukaryota</taxon>
        <taxon>Metazoa</taxon>
        <taxon>Ecdysozoa</taxon>
        <taxon>Arthropoda</taxon>
        <taxon>Hexapoda</taxon>
        <taxon>Insecta</taxon>
        <taxon>Pterygota</taxon>
        <taxon>Neoptera</taxon>
        <taxon>Endopterygota</taxon>
        <taxon>Coleoptera</taxon>
        <taxon>Polyphaga</taxon>
        <taxon>Cucujiformia</taxon>
        <taxon>Chrysomeloidea</taxon>
        <taxon>Chrysomelidae</taxon>
        <taxon>Bruchinae</taxon>
        <taxon>Bruchini</taxon>
        <taxon>Acanthoscelides</taxon>
    </lineage>
</organism>